<dbReference type="InterPro" id="IPR006776">
    <property type="entry name" value="SsgB"/>
</dbReference>
<comment type="similarity">
    <text evidence="2">Belongs to the SsgA family.</text>
</comment>
<dbReference type="RefSeq" id="WP_158926354.1">
    <property type="nucleotide sequence ID" value="NZ_CP047020.1"/>
</dbReference>
<dbReference type="GO" id="GO:0000917">
    <property type="term" value="P:division septum assembly"/>
    <property type="evidence" value="ECO:0007669"/>
    <property type="project" value="UniProtKB-KW"/>
</dbReference>
<dbReference type="KEGG" id="sbro:GQF42_33930"/>
<evidence type="ECO:0000313" key="8">
    <source>
        <dbReference type="Proteomes" id="UP000436138"/>
    </source>
</evidence>
<evidence type="ECO:0000313" key="7">
    <source>
        <dbReference type="EMBL" id="QHA07648.1"/>
    </source>
</evidence>
<name>A0A6I6N367_9ACTN</name>
<dbReference type="GO" id="GO:0030428">
    <property type="term" value="C:cell septum"/>
    <property type="evidence" value="ECO:0007669"/>
    <property type="project" value="UniProtKB-SubCell"/>
</dbReference>
<dbReference type="Proteomes" id="UP000436138">
    <property type="component" value="Chromosome"/>
</dbReference>
<evidence type="ECO:0000256" key="1">
    <source>
        <dbReference type="ARBA" id="ARBA00004431"/>
    </source>
</evidence>
<keyword evidence="4" id="KW-0749">Sporulation</keyword>
<dbReference type="EMBL" id="CP047020">
    <property type="protein sequence ID" value="QHA07648.1"/>
    <property type="molecule type" value="Genomic_DNA"/>
</dbReference>
<dbReference type="GO" id="GO:0030435">
    <property type="term" value="P:sporulation resulting in formation of a cellular spore"/>
    <property type="evidence" value="ECO:0007669"/>
    <property type="project" value="UniProtKB-KW"/>
</dbReference>
<keyword evidence="6" id="KW-0131">Cell cycle</keyword>
<reference evidence="7 8" key="1">
    <citation type="submission" date="2019-12" db="EMBL/GenBank/DDBJ databases">
        <title>Streptomyces sp. strain T44 isolated from rhizosphere soil of Broussonetia papyrifera.</title>
        <authorList>
            <person name="Mo P."/>
        </authorList>
    </citation>
    <scope>NUCLEOTIDE SEQUENCE [LARGE SCALE GENOMIC DNA]</scope>
    <source>
        <strain evidence="7 8">T44</strain>
    </source>
</reference>
<keyword evidence="5" id="KW-0717">Septation</keyword>
<evidence type="ECO:0000256" key="5">
    <source>
        <dbReference type="ARBA" id="ARBA00023210"/>
    </source>
</evidence>
<keyword evidence="8" id="KW-1185">Reference proteome</keyword>
<sequence>MESSRTVVQGLTARLVVSRVYSLPLRMRLRYEPADPYVVRATFFSRSDEPVEWVLGRDLLADGLEGCAGHGDVRIWSAVGRGDQAMYIALGSRAGAALLEVPVRDVESFLESTEALVPRGTEAGRIDWDTELAYLLSQS</sequence>
<evidence type="ECO:0000256" key="3">
    <source>
        <dbReference type="ARBA" id="ARBA00022618"/>
    </source>
</evidence>
<proteinExistence type="inferred from homology"/>
<organism evidence="7 8">
    <name type="scientific">Streptomyces broussonetiae</name>
    <dbReference type="NCBI Taxonomy" id="2686304"/>
    <lineage>
        <taxon>Bacteria</taxon>
        <taxon>Bacillati</taxon>
        <taxon>Actinomycetota</taxon>
        <taxon>Actinomycetes</taxon>
        <taxon>Kitasatosporales</taxon>
        <taxon>Streptomycetaceae</taxon>
        <taxon>Streptomyces</taxon>
    </lineage>
</organism>
<evidence type="ECO:0000256" key="6">
    <source>
        <dbReference type="ARBA" id="ARBA00023306"/>
    </source>
</evidence>
<keyword evidence="3 7" id="KW-0132">Cell division</keyword>
<dbReference type="AlphaFoldDB" id="A0A6I6N367"/>
<gene>
    <name evidence="7" type="ORF">GQF42_33930</name>
</gene>
<evidence type="ECO:0000256" key="4">
    <source>
        <dbReference type="ARBA" id="ARBA00022969"/>
    </source>
</evidence>
<dbReference type="Pfam" id="PF04686">
    <property type="entry name" value="SsgA"/>
    <property type="match status" value="1"/>
</dbReference>
<protein>
    <submittedName>
        <fullName evidence="7">SsgA family sporulation/cell division regulator</fullName>
    </submittedName>
</protein>
<evidence type="ECO:0000256" key="2">
    <source>
        <dbReference type="ARBA" id="ARBA00009323"/>
    </source>
</evidence>
<dbReference type="Gene3D" id="2.30.31.20">
    <property type="entry name" value="Sporulation-specific cell division protein SsgB"/>
    <property type="match status" value="1"/>
</dbReference>
<accession>A0A6I6N367</accession>
<comment type="subcellular location">
    <subcellularLocation>
        <location evidence="1">Cell septum</location>
    </subcellularLocation>
</comment>
<dbReference type="InterPro" id="IPR038658">
    <property type="entry name" value="SsgB_sf"/>
</dbReference>